<gene>
    <name evidence="1" type="ORF">EV213_103296</name>
</gene>
<dbReference type="Proteomes" id="UP000295632">
    <property type="component" value="Unassembled WGS sequence"/>
</dbReference>
<comment type="caution">
    <text evidence="1">The sequence shown here is derived from an EMBL/GenBank/DDBJ whole genome shotgun (WGS) entry which is preliminary data.</text>
</comment>
<keyword evidence="2" id="KW-1185">Reference proteome</keyword>
<accession>A0A4R6U5F8</accession>
<dbReference type="AlphaFoldDB" id="A0A4R6U5F8"/>
<proteinExistence type="predicted"/>
<evidence type="ECO:0008006" key="3">
    <source>
        <dbReference type="Google" id="ProtNLM"/>
    </source>
</evidence>
<sequence length="116" mass="13130">MKQFIVVVLSFAIIYAIVYDFRSGTIPSTQSVGNWETVDVLQQDELLPSTRSEENNTYIEHMVKPGDTVLGIIESLHDNQIPVPIEQISEDFIALNQSPVNTIEAGEVYRFPLYNQ</sequence>
<dbReference type="OrthoDB" id="2691912at2"/>
<organism evidence="1 2">
    <name type="scientific">Aureibacillus halotolerans</name>
    <dbReference type="NCBI Taxonomy" id="1508390"/>
    <lineage>
        <taxon>Bacteria</taxon>
        <taxon>Bacillati</taxon>
        <taxon>Bacillota</taxon>
        <taxon>Bacilli</taxon>
        <taxon>Bacillales</taxon>
        <taxon>Bacillaceae</taxon>
        <taxon>Aureibacillus</taxon>
    </lineage>
</organism>
<evidence type="ECO:0000313" key="2">
    <source>
        <dbReference type="Proteomes" id="UP000295632"/>
    </source>
</evidence>
<reference evidence="1 2" key="1">
    <citation type="submission" date="2019-03" db="EMBL/GenBank/DDBJ databases">
        <title>Genomic Encyclopedia of Type Strains, Phase IV (KMG-IV): sequencing the most valuable type-strain genomes for metagenomic binning, comparative biology and taxonomic classification.</title>
        <authorList>
            <person name="Goeker M."/>
        </authorList>
    </citation>
    <scope>NUCLEOTIDE SEQUENCE [LARGE SCALE GENOMIC DNA]</scope>
    <source>
        <strain evidence="1 2">DSM 28697</strain>
    </source>
</reference>
<evidence type="ECO:0000313" key="1">
    <source>
        <dbReference type="EMBL" id="TDQ41710.1"/>
    </source>
</evidence>
<name>A0A4R6U5F8_9BACI</name>
<protein>
    <recommendedName>
        <fullName evidence="3">LysM domain-containing protein</fullName>
    </recommendedName>
</protein>
<dbReference type="EMBL" id="SNYJ01000003">
    <property type="protein sequence ID" value="TDQ41710.1"/>
    <property type="molecule type" value="Genomic_DNA"/>
</dbReference>
<dbReference type="RefSeq" id="WP_133579563.1">
    <property type="nucleotide sequence ID" value="NZ_SNYJ01000003.1"/>
</dbReference>